<evidence type="ECO:0000256" key="1">
    <source>
        <dbReference type="ARBA" id="ARBA00006217"/>
    </source>
</evidence>
<organism evidence="9 10">
    <name type="scientific">Magnetococcus marinus (strain ATCC BAA-1437 / JCM 17883 / MC-1)</name>
    <dbReference type="NCBI Taxonomy" id="156889"/>
    <lineage>
        <taxon>Bacteria</taxon>
        <taxon>Pseudomonadati</taxon>
        <taxon>Pseudomonadota</taxon>
        <taxon>Magnetococcia</taxon>
        <taxon>Magnetococcales</taxon>
        <taxon>Magnetococcaceae</taxon>
        <taxon>Magnetococcus</taxon>
    </lineage>
</organism>
<dbReference type="eggNOG" id="COG0288">
    <property type="taxonomic scope" value="Bacteria"/>
</dbReference>
<evidence type="ECO:0000256" key="2">
    <source>
        <dbReference type="ARBA" id="ARBA00012925"/>
    </source>
</evidence>
<dbReference type="PROSITE" id="PS00705">
    <property type="entry name" value="PROK_CO2_ANHYDRASE_2"/>
    <property type="match status" value="1"/>
</dbReference>
<dbReference type="PANTHER" id="PTHR11002:SF76">
    <property type="entry name" value="CARBONIC ANHYDRASE"/>
    <property type="match status" value="1"/>
</dbReference>
<feature type="binding site" evidence="7">
    <location>
        <position position="49"/>
    </location>
    <ligand>
        <name>Zn(2+)</name>
        <dbReference type="ChEBI" id="CHEBI:29105"/>
    </ligand>
</feature>
<reference evidence="10" key="1">
    <citation type="journal article" date="2009" name="Appl. Environ. Microbiol.">
        <title>Complete genome sequence of the chemolithoautotrophic marine magnetotactic coccus strain MC-1.</title>
        <authorList>
            <person name="Schubbe S."/>
            <person name="Williams T.J."/>
            <person name="Xie G."/>
            <person name="Kiss H.E."/>
            <person name="Brettin T.S."/>
            <person name="Martinez D."/>
            <person name="Ross C.A."/>
            <person name="Schuler D."/>
            <person name="Cox B.L."/>
            <person name="Nealson K.H."/>
            <person name="Bazylinski D.A."/>
        </authorList>
    </citation>
    <scope>NUCLEOTIDE SEQUENCE [LARGE SCALE GENOMIC DNA]</scope>
    <source>
        <strain evidence="10">ATCC BAA-1437 / JCM 17883 / MC-1</strain>
    </source>
</reference>
<dbReference type="GO" id="GO:0008270">
    <property type="term" value="F:zinc ion binding"/>
    <property type="evidence" value="ECO:0007669"/>
    <property type="project" value="UniProtKB-UniRule"/>
</dbReference>
<keyword evidence="10" id="KW-1185">Reference proteome</keyword>
<dbReference type="RefSeq" id="WP_011714110.1">
    <property type="nucleotide sequence ID" value="NC_008576.1"/>
</dbReference>
<sequence>MCKTPISNFLTQLKQGHQQFLRDELPNHLALFQRLSAEGQNPRAAVVACSDSRIHPNMITQSSPGELFIIRNVANLVPPHDPDGGYHGTSAALEYAVRVLNVEAIIILGHSCCGGVRALSQDCCEKVGADGSDFIGKWMEIAWNDAHVQQLALTAAKTGQHRPLEERMVTLSIHNLRGFPFIHQRETAGTLELIGLYFNIAEGRLYRYEPSIDAFEPL</sequence>
<feature type="binding site" evidence="7">
    <location>
        <position position="113"/>
    </location>
    <ligand>
        <name>Zn(2+)</name>
        <dbReference type="ChEBI" id="CHEBI:29105"/>
    </ligand>
</feature>
<dbReference type="Pfam" id="PF00484">
    <property type="entry name" value="Pro_CA"/>
    <property type="match status" value="1"/>
</dbReference>
<dbReference type="PANTHER" id="PTHR11002">
    <property type="entry name" value="CARBONIC ANHYDRASE"/>
    <property type="match status" value="1"/>
</dbReference>
<evidence type="ECO:0000256" key="7">
    <source>
        <dbReference type="PIRSR" id="PIRSR601765-1"/>
    </source>
</evidence>
<dbReference type="Proteomes" id="UP000002586">
    <property type="component" value="Chromosome"/>
</dbReference>
<comment type="function">
    <text evidence="8">Reversible hydration of carbon dioxide.</text>
</comment>
<dbReference type="SMART" id="SM00947">
    <property type="entry name" value="Pro_CA"/>
    <property type="match status" value="1"/>
</dbReference>
<protein>
    <recommendedName>
        <fullName evidence="2 8">Carbonic anhydrase</fullName>
        <ecNumber evidence="2 8">4.2.1.1</ecNumber>
    </recommendedName>
    <alternativeName>
        <fullName evidence="8">Carbonate dehydratase</fullName>
    </alternativeName>
</protein>
<evidence type="ECO:0000256" key="8">
    <source>
        <dbReference type="RuleBase" id="RU003956"/>
    </source>
</evidence>
<dbReference type="EMBL" id="CP000471">
    <property type="protein sequence ID" value="ABK44991.1"/>
    <property type="molecule type" value="Genomic_DNA"/>
</dbReference>
<keyword evidence="5 8" id="KW-0456">Lyase</keyword>
<evidence type="ECO:0000313" key="10">
    <source>
        <dbReference type="Proteomes" id="UP000002586"/>
    </source>
</evidence>
<dbReference type="EC" id="4.2.1.1" evidence="2 8"/>
<dbReference type="InterPro" id="IPR015892">
    <property type="entry name" value="Carbonic_anhydrase_CS"/>
</dbReference>
<proteinExistence type="inferred from homology"/>
<dbReference type="InterPro" id="IPR036874">
    <property type="entry name" value="Carbonic_anhydrase_sf"/>
</dbReference>
<keyword evidence="3 7" id="KW-0479">Metal-binding</keyword>
<dbReference type="GO" id="GO:0004089">
    <property type="term" value="F:carbonate dehydratase activity"/>
    <property type="evidence" value="ECO:0007669"/>
    <property type="project" value="UniProtKB-UniRule"/>
</dbReference>
<comment type="catalytic activity">
    <reaction evidence="6 8">
        <text>hydrogencarbonate + H(+) = CO2 + H2O</text>
        <dbReference type="Rhea" id="RHEA:10748"/>
        <dbReference type="ChEBI" id="CHEBI:15377"/>
        <dbReference type="ChEBI" id="CHEBI:15378"/>
        <dbReference type="ChEBI" id="CHEBI:16526"/>
        <dbReference type="ChEBI" id="CHEBI:17544"/>
        <dbReference type="EC" id="4.2.1.1"/>
    </reaction>
</comment>
<feature type="binding site" evidence="7">
    <location>
        <position position="110"/>
    </location>
    <ligand>
        <name>Zn(2+)</name>
        <dbReference type="ChEBI" id="CHEBI:29105"/>
    </ligand>
</feature>
<name>A0LAJ8_MAGMM</name>
<dbReference type="SUPFAM" id="SSF53056">
    <property type="entry name" value="beta-carbonic anhydrase, cab"/>
    <property type="match status" value="1"/>
</dbReference>
<evidence type="ECO:0000313" key="9">
    <source>
        <dbReference type="EMBL" id="ABK44991.1"/>
    </source>
</evidence>
<dbReference type="KEGG" id="mgm:Mmc1_2491"/>
<dbReference type="GO" id="GO:0015976">
    <property type="term" value="P:carbon utilization"/>
    <property type="evidence" value="ECO:0007669"/>
    <property type="project" value="InterPro"/>
</dbReference>
<evidence type="ECO:0000256" key="4">
    <source>
        <dbReference type="ARBA" id="ARBA00022833"/>
    </source>
</evidence>
<evidence type="ECO:0000256" key="5">
    <source>
        <dbReference type="ARBA" id="ARBA00023239"/>
    </source>
</evidence>
<dbReference type="InterPro" id="IPR001765">
    <property type="entry name" value="Carbonic_anhydrase"/>
</dbReference>
<dbReference type="STRING" id="156889.Mmc1_2491"/>
<reference evidence="9 10" key="2">
    <citation type="journal article" date="2012" name="Int. J. Syst. Evol. Microbiol.">
        <title>Magnetococcus marinus gen. nov., sp. nov., a marine, magnetotactic bacterium that represents a novel lineage (Magnetococcaceae fam. nov.; Magnetococcales ord. nov.) at the base of the Alphaproteobacteria.</title>
        <authorList>
            <person name="Bazylinski D.A."/>
            <person name="Williams T.J."/>
            <person name="Lefevre C.T."/>
            <person name="Berg R.J."/>
            <person name="Zhang C.L."/>
            <person name="Bowser S.S."/>
            <person name="Dean A.J."/>
            <person name="Beveridge T.J."/>
        </authorList>
    </citation>
    <scope>NUCLEOTIDE SEQUENCE [LARGE SCALE GENOMIC DNA]</scope>
    <source>
        <strain evidence="10">ATCC BAA-1437 / JCM 17883 / MC-1</strain>
    </source>
</reference>
<dbReference type="CDD" id="cd00884">
    <property type="entry name" value="beta_CA_cladeB"/>
    <property type="match status" value="1"/>
</dbReference>
<dbReference type="AlphaFoldDB" id="A0LAJ8"/>
<dbReference type="PROSITE" id="PS00704">
    <property type="entry name" value="PROK_CO2_ANHYDRASE_1"/>
    <property type="match status" value="1"/>
</dbReference>
<gene>
    <name evidence="9" type="ordered locus">Mmc1_2491</name>
</gene>
<dbReference type="Gene3D" id="3.40.1050.10">
    <property type="entry name" value="Carbonic anhydrase"/>
    <property type="match status" value="1"/>
</dbReference>
<keyword evidence="4 7" id="KW-0862">Zinc</keyword>
<evidence type="ECO:0000256" key="3">
    <source>
        <dbReference type="ARBA" id="ARBA00022723"/>
    </source>
</evidence>
<dbReference type="OrthoDB" id="9797527at2"/>
<accession>A0LAJ8</accession>
<evidence type="ECO:0000256" key="6">
    <source>
        <dbReference type="ARBA" id="ARBA00048348"/>
    </source>
</evidence>
<dbReference type="InterPro" id="IPR045066">
    <property type="entry name" value="Beta_CA_cladeB"/>
</dbReference>
<feature type="binding site" evidence="7">
    <location>
        <position position="51"/>
    </location>
    <ligand>
        <name>Zn(2+)</name>
        <dbReference type="ChEBI" id="CHEBI:29105"/>
    </ligand>
</feature>
<comment type="similarity">
    <text evidence="1 8">Belongs to the beta-class carbonic anhydrase family.</text>
</comment>
<comment type="cofactor">
    <cofactor evidence="7">
        <name>Zn(2+)</name>
        <dbReference type="ChEBI" id="CHEBI:29105"/>
    </cofactor>
    <text evidence="7">Binds 1 zinc ion per subunit.</text>
</comment>
<dbReference type="HOGENOM" id="CLU_053879_5_3_5"/>